<dbReference type="Pfam" id="PF05270">
    <property type="entry name" value="AbfB"/>
    <property type="match status" value="1"/>
</dbReference>
<feature type="chain" id="PRO_5044243994" evidence="3">
    <location>
        <begin position="38"/>
        <end position="520"/>
    </location>
</feature>
<dbReference type="GO" id="GO:0046556">
    <property type="term" value="F:alpha-L-arabinofuranosidase activity"/>
    <property type="evidence" value="ECO:0007669"/>
    <property type="project" value="InterPro"/>
</dbReference>
<dbReference type="InterPro" id="IPR050542">
    <property type="entry name" value="Glycosyl_Hydrlase18_Chitinase"/>
</dbReference>
<protein>
    <submittedName>
        <fullName evidence="5">AbfB domain-containing protein</fullName>
    </submittedName>
</protein>
<accession>A0AB38TYX8</accession>
<evidence type="ECO:0000313" key="6">
    <source>
        <dbReference type="Proteomes" id="UP001059745"/>
    </source>
</evidence>
<dbReference type="Gene3D" id="3.20.20.80">
    <property type="entry name" value="Glycosidases"/>
    <property type="match status" value="1"/>
</dbReference>
<dbReference type="InterPro" id="IPR017853">
    <property type="entry name" value="GH"/>
</dbReference>
<evidence type="ECO:0000256" key="3">
    <source>
        <dbReference type="SAM" id="SignalP"/>
    </source>
</evidence>
<gene>
    <name evidence="5" type="ORF">NYZ96_28615</name>
</gene>
<dbReference type="AlphaFoldDB" id="A0AB38TYX8"/>
<dbReference type="EMBL" id="CP104215">
    <property type="protein sequence ID" value="UWX72394.1"/>
    <property type="molecule type" value="Genomic_DNA"/>
</dbReference>
<dbReference type="PANTHER" id="PTHR45708:SF49">
    <property type="entry name" value="ENDOCHITINASE"/>
    <property type="match status" value="1"/>
</dbReference>
<name>A0AB38TYX8_BURGA</name>
<dbReference type="GO" id="GO:0046373">
    <property type="term" value="P:L-arabinose metabolic process"/>
    <property type="evidence" value="ECO:0007669"/>
    <property type="project" value="InterPro"/>
</dbReference>
<dbReference type="CDD" id="cd23399">
    <property type="entry name" value="beta-trefoil_ABD_ABFB"/>
    <property type="match status" value="1"/>
</dbReference>
<keyword evidence="2" id="KW-0326">Glycosidase</keyword>
<dbReference type="SUPFAM" id="SSF51445">
    <property type="entry name" value="(Trans)glycosidases"/>
    <property type="match status" value="1"/>
</dbReference>
<dbReference type="InterPro" id="IPR001223">
    <property type="entry name" value="Glyco_hydro18_cat"/>
</dbReference>
<keyword evidence="3" id="KW-0732">Signal</keyword>
<dbReference type="Pfam" id="PF00704">
    <property type="entry name" value="Glyco_hydro_18"/>
    <property type="match status" value="1"/>
</dbReference>
<dbReference type="InterPro" id="IPR007934">
    <property type="entry name" value="AbfB_ABD"/>
</dbReference>
<dbReference type="PROSITE" id="PS51910">
    <property type="entry name" value="GH18_2"/>
    <property type="match status" value="1"/>
</dbReference>
<sequence>MPIFSRFRRPLVAPRLASGLSLLATLAAAFASGDALADAVNTLSLPAGAYQSFQVTTPGFTDRVARHQNGLGYTSVINASSASGDRDDASFKVEPGRADASCYSFESRNFPGQFLRHQNGRVRKDAPDGSALFDQDATWCAQAGLSGQGVSLQPLKLPGSYLRHQNGELWITSNTGGSFVQDASWAVQPPLADRACTIVDWADNHDYPLGTVVRYQGSLYLEKAVGGNNSDNTNPVQSTYYWAPTQCSGNAAGLPAHVVGTYWAGWADPQPRIVDVDSRYNLIYLFAATPVGGQPGTTGAVQWTAPANAAAAANLVGDIQAVRAQGRKVILSIGGAQQNVSFDNRARSQAFIDSIARIYTQLGGFDGIDWDNYEASDTPNVTEMTWIGQQLKARYPGFVISSAPAPWSQVDLAFCSALLAGGALDYCAPQYYDGPNLADPAYVRDNVVQWMNALGPSHVVVGFSVNPGQTNFMTIGQAVQAWNAVKSAYPGTLGVFDWRTDWDAAQGWVFGQQMKPLVNP</sequence>
<keyword evidence="1" id="KW-0378">Hydrolase</keyword>
<feature type="signal peptide" evidence="3">
    <location>
        <begin position="1"/>
        <end position="37"/>
    </location>
</feature>
<evidence type="ECO:0000256" key="2">
    <source>
        <dbReference type="ARBA" id="ARBA00023295"/>
    </source>
</evidence>
<evidence type="ECO:0000256" key="1">
    <source>
        <dbReference type="ARBA" id="ARBA00022801"/>
    </source>
</evidence>
<evidence type="ECO:0000259" key="4">
    <source>
        <dbReference type="PROSITE" id="PS51910"/>
    </source>
</evidence>
<evidence type="ECO:0000313" key="5">
    <source>
        <dbReference type="EMBL" id="UWX72394.1"/>
    </source>
</evidence>
<proteinExistence type="predicted"/>
<dbReference type="PANTHER" id="PTHR45708">
    <property type="entry name" value="ENDOCHITINASE"/>
    <property type="match status" value="1"/>
</dbReference>
<reference evidence="5" key="1">
    <citation type="submission" date="2022-09" db="EMBL/GenBank/DDBJ databases">
        <title>Genomic of Burkholderia gladioli.</title>
        <authorList>
            <person name="Wu H."/>
        </authorList>
    </citation>
    <scope>NUCLEOTIDE SEQUENCE</scope>
    <source>
        <strain evidence="5">ZN-S4</strain>
    </source>
</reference>
<dbReference type="Gene3D" id="2.80.10.50">
    <property type="match status" value="1"/>
</dbReference>
<dbReference type="Proteomes" id="UP001059745">
    <property type="component" value="Chromosome 2"/>
</dbReference>
<dbReference type="SUPFAM" id="SSF110221">
    <property type="entry name" value="AbfB domain"/>
    <property type="match status" value="1"/>
</dbReference>
<dbReference type="InterPro" id="IPR036195">
    <property type="entry name" value="AbfB_ABD_sf"/>
</dbReference>
<organism evidence="5 6">
    <name type="scientific">Burkholderia gladioli</name>
    <name type="common">Pseudomonas marginata</name>
    <name type="synonym">Phytomonas marginata</name>
    <dbReference type="NCBI Taxonomy" id="28095"/>
    <lineage>
        <taxon>Bacteria</taxon>
        <taxon>Pseudomonadati</taxon>
        <taxon>Pseudomonadota</taxon>
        <taxon>Betaproteobacteria</taxon>
        <taxon>Burkholderiales</taxon>
        <taxon>Burkholderiaceae</taxon>
        <taxon>Burkholderia</taxon>
    </lineage>
</organism>
<feature type="domain" description="GH18" evidence="4">
    <location>
        <begin position="257"/>
        <end position="520"/>
    </location>
</feature>
<dbReference type="RefSeq" id="WP_181162720.1">
    <property type="nucleotide sequence ID" value="NZ_CADEWN010000006.1"/>
</dbReference>